<keyword evidence="3" id="KW-1185">Reference proteome</keyword>
<dbReference type="STRING" id="686624.SAMN04488242_2455"/>
<evidence type="ECO:0000313" key="3">
    <source>
        <dbReference type="Proteomes" id="UP000199475"/>
    </source>
</evidence>
<feature type="transmembrane region" description="Helical" evidence="1">
    <location>
        <begin position="39"/>
        <end position="63"/>
    </location>
</feature>
<dbReference type="OrthoDB" id="3732773at2"/>
<keyword evidence="1" id="KW-1133">Transmembrane helix</keyword>
<gene>
    <name evidence="2" type="ORF">SAMN04488242_2455</name>
</gene>
<evidence type="ECO:0000313" key="2">
    <source>
        <dbReference type="EMBL" id="SDL67990.1"/>
    </source>
</evidence>
<name>A0A1G9M153_9ACTN</name>
<proteinExistence type="predicted"/>
<evidence type="ECO:0000256" key="1">
    <source>
        <dbReference type="SAM" id="Phobius"/>
    </source>
</evidence>
<reference evidence="2 3" key="1">
    <citation type="submission" date="2016-10" db="EMBL/GenBank/DDBJ databases">
        <authorList>
            <person name="de Groot N.N."/>
        </authorList>
    </citation>
    <scope>NUCLEOTIDE SEQUENCE [LARGE SCALE GENOMIC DNA]</scope>
    <source>
        <strain evidence="2 3">CGMCC 1.9159</strain>
    </source>
</reference>
<sequence length="66" mass="7384">MGLFSDLDLSGDAPLRARPVFGRGPRQVHSTRFKRMMRVVVPIVSVAIAVGLFFLGRMFYLMLTGQ</sequence>
<accession>A0A1G9M153</accession>
<protein>
    <submittedName>
        <fullName evidence="2">Uncharacterized protein</fullName>
    </submittedName>
</protein>
<keyword evidence="1" id="KW-0472">Membrane</keyword>
<dbReference type="RefSeq" id="WP_093252605.1">
    <property type="nucleotide sequence ID" value="NZ_FNGP01000004.1"/>
</dbReference>
<dbReference type="Proteomes" id="UP000199475">
    <property type="component" value="Unassembled WGS sequence"/>
</dbReference>
<organism evidence="2 3">
    <name type="scientific">Tessaracoccus oleiagri</name>
    <dbReference type="NCBI Taxonomy" id="686624"/>
    <lineage>
        <taxon>Bacteria</taxon>
        <taxon>Bacillati</taxon>
        <taxon>Actinomycetota</taxon>
        <taxon>Actinomycetes</taxon>
        <taxon>Propionibacteriales</taxon>
        <taxon>Propionibacteriaceae</taxon>
        <taxon>Tessaracoccus</taxon>
    </lineage>
</organism>
<keyword evidence="1" id="KW-0812">Transmembrane</keyword>
<dbReference type="EMBL" id="FNGP01000004">
    <property type="protein sequence ID" value="SDL67990.1"/>
    <property type="molecule type" value="Genomic_DNA"/>
</dbReference>
<dbReference type="AlphaFoldDB" id="A0A1G9M153"/>